<keyword evidence="3" id="KW-0233">DNA recombination</keyword>
<dbReference type="InterPro" id="IPR013762">
    <property type="entry name" value="Integrase-like_cat_sf"/>
</dbReference>
<evidence type="ECO:0000313" key="4">
    <source>
        <dbReference type="EMBL" id="GHD59731.1"/>
    </source>
</evidence>
<comment type="caution">
    <text evidence="4">The sequence shown here is derived from an EMBL/GenBank/DDBJ whole genome shotgun (WGS) entry which is preliminary data.</text>
</comment>
<dbReference type="Gene3D" id="1.10.443.10">
    <property type="entry name" value="Intergrase catalytic core"/>
    <property type="match status" value="1"/>
</dbReference>
<proteinExistence type="predicted"/>
<dbReference type="InterPro" id="IPR050090">
    <property type="entry name" value="Tyrosine_recombinase_XerCD"/>
</dbReference>
<dbReference type="InterPro" id="IPR011010">
    <property type="entry name" value="DNA_brk_join_enz"/>
</dbReference>
<accession>A0ABQ3GXA4</accession>
<dbReference type="Proteomes" id="UP000604737">
    <property type="component" value="Unassembled WGS sequence"/>
</dbReference>
<dbReference type="InterPro" id="IPR010998">
    <property type="entry name" value="Integrase_recombinase_N"/>
</dbReference>
<keyword evidence="5" id="KW-1185">Reference proteome</keyword>
<evidence type="ECO:0000256" key="1">
    <source>
        <dbReference type="ARBA" id="ARBA00022908"/>
    </source>
</evidence>
<dbReference type="EMBL" id="BMYO01000003">
    <property type="protein sequence ID" value="GHD59731.1"/>
    <property type="molecule type" value="Genomic_DNA"/>
</dbReference>
<keyword evidence="1" id="KW-0229">DNA integration</keyword>
<dbReference type="PANTHER" id="PTHR30349">
    <property type="entry name" value="PHAGE INTEGRASE-RELATED"/>
    <property type="match status" value="1"/>
</dbReference>
<evidence type="ECO:0000313" key="5">
    <source>
        <dbReference type="Proteomes" id="UP000604737"/>
    </source>
</evidence>
<evidence type="ECO:0008006" key="6">
    <source>
        <dbReference type="Google" id="ProtNLM"/>
    </source>
</evidence>
<keyword evidence="2" id="KW-0238">DNA-binding</keyword>
<dbReference type="PANTHER" id="PTHR30349:SF64">
    <property type="entry name" value="PROPHAGE INTEGRASE INTD-RELATED"/>
    <property type="match status" value="1"/>
</dbReference>
<sequence length="367" mass="41970">MARKRNAENKGLPARWQHHHGAYFYRVPPGLEALWDGKKRFRLGANLPEAYRTWADRLGTLDAAANIGELLDRYALEVVPTKATTTQTQNQIAINRLRKTFGAWPLSAIEPHHIYTYVDARTKTIKGADGQPLKVKARTAAMREIEVLSHAFTMAVQWGFMKRHPFAREVRLAGEKPRDRYVEDWEIEACLSIKSKRKKGSVLAAQAYIRLKLLTGMARGDLLRLPLPDFNAEGIEIKRHKTAKSTGKRTLYLWTETLRAVVLDAIAARPNARSPWLFCNRRGECYVNEQTGRAGGWDSLWRGFMDRVMSETEVTVRFNEHDIRAKVASDAETVDHARALLSHTSIDTTKRIYRRKAERVSPLERKD</sequence>
<name>A0ABQ3GXA4_9NEIS</name>
<dbReference type="Gene3D" id="1.10.150.130">
    <property type="match status" value="1"/>
</dbReference>
<reference evidence="5" key="1">
    <citation type="journal article" date="2019" name="Int. J. Syst. Evol. Microbiol.">
        <title>The Global Catalogue of Microorganisms (GCM) 10K type strain sequencing project: providing services to taxonomists for standard genome sequencing and annotation.</title>
        <authorList>
            <consortium name="The Broad Institute Genomics Platform"/>
            <consortium name="The Broad Institute Genome Sequencing Center for Infectious Disease"/>
            <person name="Wu L."/>
            <person name="Ma J."/>
        </authorList>
    </citation>
    <scope>NUCLEOTIDE SEQUENCE [LARGE SCALE GENOMIC DNA]</scope>
    <source>
        <strain evidence="5">KCTC 23701</strain>
    </source>
</reference>
<organism evidence="4 5">
    <name type="scientific">Jeongeupia chitinilytica</name>
    <dbReference type="NCBI Taxonomy" id="1041641"/>
    <lineage>
        <taxon>Bacteria</taxon>
        <taxon>Pseudomonadati</taxon>
        <taxon>Pseudomonadota</taxon>
        <taxon>Betaproteobacteria</taxon>
        <taxon>Neisseriales</taxon>
        <taxon>Chitinibacteraceae</taxon>
        <taxon>Jeongeupia</taxon>
    </lineage>
</organism>
<dbReference type="SUPFAM" id="SSF56349">
    <property type="entry name" value="DNA breaking-rejoining enzymes"/>
    <property type="match status" value="1"/>
</dbReference>
<evidence type="ECO:0000256" key="3">
    <source>
        <dbReference type="ARBA" id="ARBA00023172"/>
    </source>
</evidence>
<gene>
    <name evidence="4" type="ORF">GCM10007350_11380</name>
</gene>
<evidence type="ECO:0000256" key="2">
    <source>
        <dbReference type="ARBA" id="ARBA00023125"/>
    </source>
</evidence>
<protein>
    <recommendedName>
        <fullName evidence="6">Integrase</fullName>
    </recommendedName>
</protein>
<dbReference type="RefSeq" id="WP_189459218.1">
    <property type="nucleotide sequence ID" value="NZ_BMYO01000003.1"/>
</dbReference>